<dbReference type="GO" id="GO:0008757">
    <property type="term" value="F:S-adenosylmethionine-dependent methyltransferase activity"/>
    <property type="evidence" value="ECO:0007669"/>
    <property type="project" value="InterPro"/>
</dbReference>
<organism evidence="2 3">
    <name type="scientific">Actinomadura rayongensis</name>
    <dbReference type="NCBI Taxonomy" id="1429076"/>
    <lineage>
        <taxon>Bacteria</taxon>
        <taxon>Bacillati</taxon>
        <taxon>Actinomycetota</taxon>
        <taxon>Actinomycetes</taxon>
        <taxon>Streptosporangiales</taxon>
        <taxon>Thermomonosporaceae</taxon>
        <taxon>Actinomadura</taxon>
    </lineage>
</organism>
<dbReference type="AlphaFoldDB" id="A0A6I4W6H6"/>
<dbReference type="Pfam" id="PF08241">
    <property type="entry name" value="Methyltransf_11"/>
    <property type="match status" value="1"/>
</dbReference>
<accession>A0A6I4W6H6</accession>
<name>A0A6I4W6H6_9ACTN</name>
<dbReference type="SUPFAM" id="SSF53335">
    <property type="entry name" value="S-adenosyl-L-methionine-dependent methyltransferases"/>
    <property type="match status" value="1"/>
</dbReference>
<dbReference type="GO" id="GO:0032259">
    <property type="term" value="P:methylation"/>
    <property type="evidence" value="ECO:0007669"/>
    <property type="project" value="UniProtKB-KW"/>
</dbReference>
<dbReference type="InterPro" id="IPR050508">
    <property type="entry name" value="Methyltransf_Superfamily"/>
</dbReference>
<keyword evidence="3" id="KW-1185">Reference proteome</keyword>
<dbReference type="CDD" id="cd02440">
    <property type="entry name" value="AdoMet_MTases"/>
    <property type="match status" value="1"/>
</dbReference>
<keyword evidence="2" id="KW-0808">Transferase</keyword>
<dbReference type="Proteomes" id="UP000431901">
    <property type="component" value="Unassembled WGS sequence"/>
</dbReference>
<evidence type="ECO:0000313" key="3">
    <source>
        <dbReference type="Proteomes" id="UP000431901"/>
    </source>
</evidence>
<comment type="caution">
    <text evidence="2">The sequence shown here is derived from an EMBL/GenBank/DDBJ whole genome shotgun (WGS) entry which is preliminary data.</text>
</comment>
<protein>
    <submittedName>
        <fullName evidence="2">Methyltransferase domain-containing protein</fullName>
    </submittedName>
</protein>
<evidence type="ECO:0000259" key="1">
    <source>
        <dbReference type="Pfam" id="PF08241"/>
    </source>
</evidence>
<dbReference type="InterPro" id="IPR029063">
    <property type="entry name" value="SAM-dependent_MTases_sf"/>
</dbReference>
<evidence type="ECO:0000313" key="2">
    <source>
        <dbReference type="EMBL" id="MXQ62734.1"/>
    </source>
</evidence>
<dbReference type="RefSeq" id="WP_161100986.1">
    <property type="nucleotide sequence ID" value="NZ_JBHLYI010000002.1"/>
</dbReference>
<keyword evidence="2" id="KW-0489">Methyltransferase</keyword>
<sequence length="230" mass="25285">MQTIESRRVAPTADEHWWARARRSVLLREVGRLGSPGVALDVGAGDGAASRGLMSLGWDVTAIDADPSAVARCRATGVDAYEADARWLPLPSDAFDLVTCFETLARIDEDDQAAHELTRVLRPGGTALITVPHDMTLWSAHDLTLGRVRRYSRDAVTLLLTEAGLTVDALINLNTLLRPLIRLTRHRSAGFEHTPRHRTTNRALALTQYADRHLRTLPGTALLVRAHRPA</sequence>
<reference evidence="2 3" key="1">
    <citation type="submission" date="2019-12" db="EMBL/GenBank/DDBJ databases">
        <title>Nocardia macrotermitis sp. nov. and Nocardia aurantia sp. nov., isolated from the gut of the fungus growing-termite Macrotermes natalensis.</title>
        <authorList>
            <person name="Christine B."/>
            <person name="Rene B."/>
        </authorList>
    </citation>
    <scope>NUCLEOTIDE SEQUENCE [LARGE SCALE GENOMIC DNA]</scope>
    <source>
        <strain evidence="2 3">DSM 102126</strain>
    </source>
</reference>
<dbReference type="EMBL" id="WUTW01000001">
    <property type="protein sequence ID" value="MXQ62734.1"/>
    <property type="molecule type" value="Genomic_DNA"/>
</dbReference>
<feature type="domain" description="Methyltransferase type 11" evidence="1">
    <location>
        <begin position="40"/>
        <end position="129"/>
    </location>
</feature>
<proteinExistence type="predicted"/>
<gene>
    <name evidence="2" type="ORF">GQ466_01660</name>
</gene>
<dbReference type="PANTHER" id="PTHR42912">
    <property type="entry name" value="METHYLTRANSFERASE"/>
    <property type="match status" value="1"/>
</dbReference>
<dbReference type="OrthoDB" id="9810247at2"/>
<dbReference type="PANTHER" id="PTHR42912:SF58">
    <property type="entry name" value="BLR1400 PROTEIN"/>
    <property type="match status" value="1"/>
</dbReference>
<dbReference type="InterPro" id="IPR013216">
    <property type="entry name" value="Methyltransf_11"/>
</dbReference>
<dbReference type="Gene3D" id="3.40.50.150">
    <property type="entry name" value="Vaccinia Virus protein VP39"/>
    <property type="match status" value="1"/>
</dbReference>